<accession>A0A345UPI4</accession>
<dbReference type="KEGG" id="cprv:CYPRO_3152"/>
<dbReference type="PANTHER" id="PTHR36529">
    <property type="entry name" value="SLL1095 PROTEIN"/>
    <property type="match status" value="1"/>
</dbReference>
<dbReference type="OrthoDB" id="9798250at2"/>
<name>A0A345UPI4_9BACT</name>
<dbReference type="EMBL" id="CP027806">
    <property type="protein sequence ID" value="AXJ02386.1"/>
    <property type="molecule type" value="Genomic_DNA"/>
</dbReference>
<evidence type="ECO:0000313" key="2">
    <source>
        <dbReference type="Proteomes" id="UP000254808"/>
    </source>
</evidence>
<dbReference type="PANTHER" id="PTHR36529:SF1">
    <property type="entry name" value="GLYCOSYLTRANSFERASE"/>
    <property type="match status" value="1"/>
</dbReference>
<dbReference type="Proteomes" id="UP000254808">
    <property type="component" value="Chromosome"/>
</dbReference>
<sequence length="218" mass="24184">MNQPENTSPEKKAIILFLKRPIAGKVKTRLAQTTGAEKALRIYESLVHLTIDAASRSGADVFAFMHEAGPTGFLFPARFKVKVQQGANLGERMAHAFQEVFALGYEQLIIIGSDCPQMSPEVLKEAFRYLTAAPVVIGPAADGGYYLLGMRGYVPGIFGLKQWSHSGVFAETQQILQQKRMGYALLPELSDLDTEADYRRLKRYLSDLREVSEKKAGQ</sequence>
<dbReference type="RefSeq" id="WP_114985480.1">
    <property type="nucleotide sequence ID" value="NZ_CP027806.1"/>
</dbReference>
<evidence type="ECO:0000313" key="1">
    <source>
        <dbReference type="EMBL" id="AXJ02386.1"/>
    </source>
</evidence>
<dbReference type="NCBIfam" id="TIGR04282">
    <property type="entry name" value="glyco_like_cofC"/>
    <property type="match status" value="1"/>
</dbReference>
<organism evidence="1 2">
    <name type="scientific">Cyclonatronum proteinivorum</name>
    <dbReference type="NCBI Taxonomy" id="1457365"/>
    <lineage>
        <taxon>Bacteria</taxon>
        <taxon>Pseudomonadati</taxon>
        <taxon>Balneolota</taxon>
        <taxon>Balneolia</taxon>
        <taxon>Balneolales</taxon>
        <taxon>Cyclonatronaceae</taxon>
        <taxon>Cyclonatronum</taxon>
    </lineage>
</organism>
<evidence type="ECO:0008006" key="3">
    <source>
        <dbReference type="Google" id="ProtNLM"/>
    </source>
</evidence>
<dbReference type="AlphaFoldDB" id="A0A345UPI4"/>
<keyword evidence="2" id="KW-1185">Reference proteome</keyword>
<reference evidence="1 2" key="1">
    <citation type="submission" date="2018-03" db="EMBL/GenBank/DDBJ databases">
        <title>Phenotypic and genomic properties of Cyclonatronum proteinivorum gen. nov., sp. nov., a haloalkaliphilic bacteroidete from soda lakes possessing Na+-translocating rhodopsin.</title>
        <authorList>
            <person name="Toshchakov S.V."/>
            <person name="Korzhenkov A."/>
            <person name="Samarov N.I."/>
            <person name="Kublanov I.V."/>
            <person name="Muntyan M.S."/>
            <person name="Sorokin D.Y."/>
        </authorList>
    </citation>
    <scope>NUCLEOTIDE SEQUENCE [LARGE SCALE GENOMIC DNA]</scope>
    <source>
        <strain evidence="1 2">Omega</strain>
    </source>
</reference>
<dbReference type="InterPro" id="IPR029044">
    <property type="entry name" value="Nucleotide-diphossugar_trans"/>
</dbReference>
<dbReference type="SUPFAM" id="SSF53448">
    <property type="entry name" value="Nucleotide-diphospho-sugar transferases"/>
    <property type="match status" value="1"/>
</dbReference>
<dbReference type="Gene3D" id="3.90.550.10">
    <property type="entry name" value="Spore Coat Polysaccharide Biosynthesis Protein SpsA, Chain A"/>
    <property type="match status" value="1"/>
</dbReference>
<dbReference type="InterPro" id="IPR018641">
    <property type="entry name" value="Trfase_1_rSAM/seldom-assoc"/>
</dbReference>
<protein>
    <recommendedName>
        <fullName evidence="3">Glycosyltransferase</fullName>
    </recommendedName>
</protein>
<dbReference type="Pfam" id="PF09837">
    <property type="entry name" value="DUF2064"/>
    <property type="match status" value="1"/>
</dbReference>
<proteinExistence type="predicted"/>
<gene>
    <name evidence="1" type="ORF">CYPRO_3152</name>
</gene>